<dbReference type="PANTHER" id="PTHR42884">
    <property type="entry name" value="PROPROTEIN CONVERTASE SUBTILISIN/KEXIN-RELATED"/>
    <property type="match status" value="1"/>
</dbReference>
<reference evidence="9" key="1">
    <citation type="submission" date="2023-01" db="EMBL/GenBank/DDBJ databases">
        <title>Genome assembly of the deep-sea coral Lophelia pertusa.</title>
        <authorList>
            <person name="Herrera S."/>
            <person name="Cordes E."/>
        </authorList>
    </citation>
    <scope>NUCLEOTIDE SEQUENCE</scope>
    <source>
        <strain evidence="9">USNM1676648</strain>
        <tissue evidence="9">Polyp</tissue>
    </source>
</reference>
<dbReference type="GO" id="GO:0000139">
    <property type="term" value="C:Golgi membrane"/>
    <property type="evidence" value="ECO:0007669"/>
    <property type="project" value="TreeGrafter"/>
</dbReference>
<dbReference type="EMBL" id="MU827314">
    <property type="protein sequence ID" value="KAJ7358830.1"/>
    <property type="molecule type" value="Genomic_DNA"/>
</dbReference>
<evidence type="ECO:0000256" key="1">
    <source>
        <dbReference type="ARBA" id="ARBA00022670"/>
    </source>
</evidence>
<keyword evidence="5" id="KW-1015">Disulfide bond</keyword>
<accession>A0A9X0CM01</accession>
<dbReference type="GO" id="GO:0016485">
    <property type="term" value="P:protein processing"/>
    <property type="evidence" value="ECO:0007669"/>
    <property type="project" value="TreeGrafter"/>
</dbReference>
<feature type="domain" description="P/Homo B" evidence="8">
    <location>
        <begin position="198"/>
        <end position="338"/>
    </location>
</feature>
<keyword evidence="10" id="KW-1185">Reference proteome</keyword>
<keyword evidence="2" id="KW-0165">Cleavage on pair of basic residues</keyword>
<keyword evidence="1" id="KW-0645">Protease</keyword>
<dbReference type="InterPro" id="IPR000209">
    <property type="entry name" value="Peptidase_S8/S53_dom"/>
</dbReference>
<dbReference type="Gene3D" id="3.40.50.200">
    <property type="entry name" value="Peptidase S8/S53 domain"/>
    <property type="match status" value="1"/>
</dbReference>
<evidence type="ECO:0000256" key="2">
    <source>
        <dbReference type="ARBA" id="ARBA00022685"/>
    </source>
</evidence>
<evidence type="ECO:0000256" key="4">
    <source>
        <dbReference type="ARBA" id="ARBA00022825"/>
    </source>
</evidence>
<evidence type="ECO:0000256" key="3">
    <source>
        <dbReference type="ARBA" id="ARBA00022801"/>
    </source>
</evidence>
<dbReference type="PROSITE" id="PS51892">
    <property type="entry name" value="SUBTILASE"/>
    <property type="match status" value="1"/>
</dbReference>
<dbReference type="Gene3D" id="2.60.120.260">
    <property type="entry name" value="Galactose-binding domain-like"/>
    <property type="match status" value="1"/>
</dbReference>
<dbReference type="PANTHER" id="PTHR42884:SF23">
    <property type="entry name" value="FURIN-LIKE PROTEASE 2"/>
    <property type="match status" value="1"/>
</dbReference>
<evidence type="ECO:0000313" key="9">
    <source>
        <dbReference type="EMBL" id="KAJ7358830.1"/>
    </source>
</evidence>
<dbReference type="Pfam" id="PF01483">
    <property type="entry name" value="P_proprotein"/>
    <property type="match status" value="1"/>
</dbReference>
<dbReference type="PROSITE" id="PS51829">
    <property type="entry name" value="P_HOMO_B"/>
    <property type="match status" value="1"/>
</dbReference>
<dbReference type="SUPFAM" id="SSF52743">
    <property type="entry name" value="Subtilisin-like"/>
    <property type="match status" value="1"/>
</dbReference>
<dbReference type="AlphaFoldDB" id="A0A9X0CM01"/>
<dbReference type="InterPro" id="IPR036852">
    <property type="entry name" value="Peptidase_S8/S53_dom_sf"/>
</dbReference>
<comment type="caution">
    <text evidence="6">Lacks conserved residue(s) required for the propagation of feature annotation.</text>
</comment>
<dbReference type="Pfam" id="PF00082">
    <property type="entry name" value="Peptidase_S8"/>
    <property type="match status" value="1"/>
</dbReference>
<protein>
    <submittedName>
        <fullName evidence="9">Proprotein convertase subtilisin/kexin type 6</fullName>
    </submittedName>
</protein>
<evidence type="ECO:0000256" key="7">
    <source>
        <dbReference type="SAM" id="MobiDB-lite"/>
    </source>
</evidence>
<dbReference type="Proteomes" id="UP001163046">
    <property type="component" value="Unassembled WGS sequence"/>
</dbReference>
<evidence type="ECO:0000256" key="5">
    <source>
        <dbReference type="ARBA" id="ARBA00023157"/>
    </source>
</evidence>
<evidence type="ECO:0000259" key="8">
    <source>
        <dbReference type="PROSITE" id="PS51829"/>
    </source>
</evidence>
<dbReference type="SUPFAM" id="SSF49785">
    <property type="entry name" value="Galactose-binding domain-like"/>
    <property type="match status" value="1"/>
</dbReference>
<sequence>MGFEVKGPGPLLREALEKGTRLGRGGKGSIFVFAAGNGGVIGDSCAFSGHVNNIHTIAISGVNWDGSVPAYTEQCAAIMAVTYGQDMFRYGKYKPPLVTAKGANDCTERFPGSSGTAAMASGIIALALQANPELTWRDVQHLIARSSKPITPPKNRPSVSRPRPTWIINAAGLKVSSHYGFGLMDAINMVEYARNWRTVPPQLSCEVKLDVSNSSRLAIRLRGDLHFTLSLSQDNCSIRYLEHMQVEVNLRFSRRGDLEMVSTSPSGSQSKLLYSRTIDSIAGFKNFTNWRVTSLHYWGENPIGDWNITIRTRPRPWNTAGNGRVFGLKLILYGTKEDPLANNKDVKDETKTKRTETVNVARREKGH</sequence>
<dbReference type="GO" id="GO:0005802">
    <property type="term" value="C:trans-Golgi network"/>
    <property type="evidence" value="ECO:0007669"/>
    <property type="project" value="TreeGrafter"/>
</dbReference>
<dbReference type="GO" id="GO:0004252">
    <property type="term" value="F:serine-type endopeptidase activity"/>
    <property type="evidence" value="ECO:0007669"/>
    <property type="project" value="InterPro"/>
</dbReference>
<dbReference type="InterPro" id="IPR008979">
    <property type="entry name" value="Galactose-bd-like_sf"/>
</dbReference>
<evidence type="ECO:0000313" key="10">
    <source>
        <dbReference type="Proteomes" id="UP001163046"/>
    </source>
</evidence>
<keyword evidence="4" id="KW-0720">Serine protease</keyword>
<feature type="region of interest" description="Disordered" evidence="7">
    <location>
        <begin position="341"/>
        <end position="367"/>
    </location>
</feature>
<organism evidence="9 10">
    <name type="scientific">Desmophyllum pertusum</name>
    <dbReference type="NCBI Taxonomy" id="174260"/>
    <lineage>
        <taxon>Eukaryota</taxon>
        <taxon>Metazoa</taxon>
        <taxon>Cnidaria</taxon>
        <taxon>Anthozoa</taxon>
        <taxon>Hexacorallia</taxon>
        <taxon>Scleractinia</taxon>
        <taxon>Caryophylliina</taxon>
        <taxon>Caryophylliidae</taxon>
        <taxon>Desmophyllum</taxon>
    </lineage>
</organism>
<comment type="caution">
    <text evidence="9">The sequence shown here is derived from an EMBL/GenBank/DDBJ whole genome shotgun (WGS) entry which is preliminary data.</text>
</comment>
<keyword evidence="3" id="KW-0378">Hydrolase</keyword>
<comment type="similarity">
    <text evidence="6">Belongs to the peptidase S8 family.</text>
</comment>
<proteinExistence type="inferred from homology"/>
<dbReference type="InterPro" id="IPR002884">
    <property type="entry name" value="P_dom"/>
</dbReference>
<dbReference type="OrthoDB" id="5981811at2759"/>
<evidence type="ECO:0000256" key="6">
    <source>
        <dbReference type="PROSITE-ProRule" id="PRU01240"/>
    </source>
</evidence>
<gene>
    <name evidence="9" type="primary">PCSK6_3</name>
    <name evidence="9" type="ORF">OS493_020665</name>
</gene>
<name>A0A9X0CM01_9CNID</name>